<dbReference type="EMBL" id="BQNB010010052">
    <property type="protein sequence ID" value="GJS72062.1"/>
    <property type="molecule type" value="Genomic_DNA"/>
</dbReference>
<keyword evidence="2" id="KW-1185">Reference proteome</keyword>
<dbReference type="Proteomes" id="UP001151760">
    <property type="component" value="Unassembled WGS sequence"/>
</dbReference>
<proteinExistence type="predicted"/>
<evidence type="ECO:0000313" key="1">
    <source>
        <dbReference type="EMBL" id="GJS72062.1"/>
    </source>
</evidence>
<organism evidence="1 2">
    <name type="scientific">Tanacetum coccineum</name>
    <dbReference type="NCBI Taxonomy" id="301880"/>
    <lineage>
        <taxon>Eukaryota</taxon>
        <taxon>Viridiplantae</taxon>
        <taxon>Streptophyta</taxon>
        <taxon>Embryophyta</taxon>
        <taxon>Tracheophyta</taxon>
        <taxon>Spermatophyta</taxon>
        <taxon>Magnoliopsida</taxon>
        <taxon>eudicotyledons</taxon>
        <taxon>Gunneridae</taxon>
        <taxon>Pentapetalae</taxon>
        <taxon>asterids</taxon>
        <taxon>campanulids</taxon>
        <taxon>Asterales</taxon>
        <taxon>Asteraceae</taxon>
        <taxon>Asteroideae</taxon>
        <taxon>Anthemideae</taxon>
        <taxon>Anthemidinae</taxon>
        <taxon>Tanacetum</taxon>
    </lineage>
</organism>
<name>A0ABQ4Y3U2_9ASTR</name>
<protein>
    <submittedName>
        <fullName evidence="1">Uncharacterized protein</fullName>
    </submittedName>
</protein>
<reference evidence="1" key="2">
    <citation type="submission" date="2022-01" db="EMBL/GenBank/DDBJ databases">
        <authorList>
            <person name="Yamashiro T."/>
            <person name="Shiraishi A."/>
            <person name="Satake H."/>
            <person name="Nakayama K."/>
        </authorList>
    </citation>
    <scope>NUCLEOTIDE SEQUENCE</scope>
</reference>
<sequence>MAASVEAQISLIKLEFSSCLFADSLMNLLRMFHYAISIIASASSSSEYSWSESRLKSSDLNSSRLRVLKCLLNDRNSRSVGFVSKKGKNMARKSNISASIPDDRYTVSNGSGYAVLIFWNEYAILDRKLDTPYLMEVDTSYSTVDQNSVVKINNLNA</sequence>
<accession>A0ABQ4Y3U2</accession>
<comment type="caution">
    <text evidence="1">The sequence shown here is derived from an EMBL/GenBank/DDBJ whole genome shotgun (WGS) entry which is preliminary data.</text>
</comment>
<reference evidence="1" key="1">
    <citation type="journal article" date="2022" name="Int. J. Mol. Sci.">
        <title>Draft Genome of Tanacetum Coccineum: Genomic Comparison of Closely Related Tanacetum-Family Plants.</title>
        <authorList>
            <person name="Yamashiro T."/>
            <person name="Shiraishi A."/>
            <person name="Nakayama K."/>
            <person name="Satake H."/>
        </authorList>
    </citation>
    <scope>NUCLEOTIDE SEQUENCE</scope>
</reference>
<evidence type="ECO:0000313" key="2">
    <source>
        <dbReference type="Proteomes" id="UP001151760"/>
    </source>
</evidence>
<gene>
    <name evidence="1" type="ORF">Tco_0704903</name>
</gene>